<comment type="caution">
    <text evidence="2">The sequence shown here is derived from an EMBL/GenBank/DDBJ whole genome shotgun (WGS) entry which is preliminary data.</text>
</comment>
<dbReference type="AlphaFoldDB" id="A0A919YJJ3"/>
<dbReference type="InterPro" id="IPR013022">
    <property type="entry name" value="Xyl_isomerase-like_TIM-brl"/>
</dbReference>
<dbReference type="InterPro" id="IPR050312">
    <property type="entry name" value="IolE/XylAMocC-like"/>
</dbReference>
<dbReference type="RefSeq" id="WP_212980727.1">
    <property type="nucleotide sequence ID" value="NZ_AP025343.1"/>
</dbReference>
<sequence>MKLSVFTVVTPDLAPEELVRSAREAGLDGVEWRFKEVPAATAGEIPSFWGNNRCSIDPSLSETEILKFKEITENEGLEVVGLTPYLHEMKLDETEHAFHTARLLGAKMIRVGAAPYNGTRSYPELFEANIRYLREAERMAKQYGVKGVVETHHGTIAPSAGLAHRLVSRCDPDHIGVLYDPGNMVHEGYEHYRMGMQLLGPYLAHVHIKNARYVNDGRREDGTVKWRSEWAPMREGIVDFGRLLQDLKSVGYSGYLGIEDFSGEYNSRELLKQFGEFMRERMQDE</sequence>
<keyword evidence="3" id="KW-1185">Reference proteome</keyword>
<dbReference type="PANTHER" id="PTHR12110:SF41">
    <property type="entry name" value="INOSOSE DEHYDRATASE"/>
    <property type="match status" value="1"/>
</dbReference>
<organism evidence="2 3">
    <name type="scientific">Paenibacillus azoreducens</name>
    <dbReference type="NCBI Taxonomy" id="116718"/>
    <lineage>
        <taxon>Bacteria</taxon>
        <taxon>Bacillati</taxon>
        <taxon>Bacillota</taxon>
        <taxon>Bacilli</taxon>
        <taxon>Bacillales</taxon>
        <taxon>Paenibacillaceae</taxon>
        <taxon>Paenibacillus</taxon>
    </lineage>
</organism>
<evidence type="ECO:0000259" key="1">
    <source>
        <dbReference type="Pfam" id="PF01261"/>
    </source>
</evidence>
<name>A0A919YJJ3_9BACL</name>
<accession>A0A919YJJ3</accession>
<dbReference type="SUPFAM" id="SSF51658">
    <property type="entry name" value="Xylose isomerase-like"/>
    <property type="match status" value="1"/>
</dbReference>
<evidence type="ECO:0000313" key="3">
    <source>
        <dbReference type="Proteomes" id="UP000682811"/>
    </source>
</evidence>
<gene>
    <name evidence="2" type="ORF">J34TS1_52880</name>
</gene>
<proteinExistence type="predicted"/>
<evidence type="ECO:0000313" key="2">
    <source>
        <dbReference type="EMBL" id="GIO50523.1"/>
    </source>
</evidence>
<dbReference type="Pfam" id="PF01261">
    <property type="entry name" value="AP_endonuc_2"/>
    <property type="match status" value="1"/>
</dbReference>
<feature type="domain" description="Xylose isomerase-like TIM barrel" evidence="1">
    <location>
        <begin position="20"/>
        <end position="278"/>
    </location>
</feature>
<reference evidence="2 3" key="1">
    <citation type="submission" date="2021-03" db="EMBL/GenBank/DDBJ databases">
        <title>Antimicrobial resistance genes in bacteria isolated from Japanese honey, and their potential for conferring macrolide and lincosamide resistance in the American foulbrood pathogen Paenibacillus larvae.</title>
        <authorList>
            <person name="Okamoto M."/>
            <person name="Kumagai M."/>
            <person name="Kanamori H."/>
            <person name="Takamatsu D."/>
        </authorList>
    </citation>
    <scope>NUCLEOTIDE SEQUENCE [LARGE SCALE GENOMIC DNA]</scope>
    <source>
        <strain evidence="2 3">J34TS1</strain>
    </source>
</reference>
<protein>
    <recommendedName>
        <fullName evidence="1">Xylose isomerase-like TIM barrel domain-containing protein</fullName>
    </recommendedName>
</protein>
<dbReference type="InterPro" id="IPR036237">
    <property type="entry name" value="Xyl_isomerase-like_sf"/>
</dbReference>
<dbReference type="PANTHER" id="PTHR12110">
    <property type="entry name" value="HYDROXYPYRUVATE ISOMERASE"/>
    <property type="match status" value="1"/>
</dbReference>
<dbReference type="Gene3D" id="3.20.20.150">
    <property type="entry name" value="Divalent-metal-dependent TIM barrel enzymes"/>
    <property type="match status" value="1"/>
</dbReference>
<dbReference type="EMBL" id="BORT01000034">
    <property type="protein sequence ID" value="GIO50523.1"/>
    <property type="molecule type" value="Genomic_DNA"/>
</dbReference>
<dbReference type="Proteomes" id="UP000682811">
    <property type="component" value="Unassembled WGS sequence"/>
</dbReference>